<dbReference type="InterPro" id="IPR036165">
    <property type="entry name" value="YefM-like_sf"/>
</dbReference>
<dbReference type="Proteomes" id="UP001321450">
    <property type="component" value="Plasmid IN45P"/>
</dbReference>
<dbReference type="NCBIfam" id="TIGR01552">
    <property type="entry name" value="phd_fam"/>
    <property type="match status" value="1"/>
</dbReference>
<evidence type="ECO:0000313" key="3">
    <source>
        <dbReference type="EMBL" id="BCX90011.1"/>
    </source>
</evidence>
<dbReference type="InterPro" id="IPR051416">
    <property type="entry name" value="phD-YefM_TA_antitoxins"/>
</dbReference>
<proteinExistence type="inferred from homology"/>
<reference evidence="4" key="1">
    <citation type="journal article" date="2024" name="Int. J. Syst. Evol. Microbiol.">
        <title>Methylomarinovum tepidoasis sp. nov., a moderately thermophilic methanotroph of the family Methylothermaceae isolated from a deep-sea hydrothermal field.</title>
        <authorList>
            <person name="Hirayama H."/>
            <person name="Takaki Y."/>
            <person name="Abe M."/>
            <person name="Miyazaki M."/>
            <person name="Uematsu K."/>
            <person name="Matsui Y."/>
            <person name="Takai K."/>
        </authorList>
    </citation>
    <scope>NUCLEOTIDE SEQUENCE [LARGE SCALE GENOMIC DNA]</scope>
    <source>
        <strain evidence="4">IN45</strain>
        <plasmid evidence="4">IN45P</plasmid>
    </source>
</reference>
<dbReference type="SUPFAM" id="SSF143120">
    <property type="entry name" value="YefM-like"/>
    <property type="match status" value="1"/>
</dbReference>
<evidence type="ECO:0000256" key="1">
    <source>
        <dbReference type="ARBA" id="ARBA00009981"/>
    </source>
</evidence>
<dbReference type="InterPro" id="IPR006442">
    <property type="entry name" value="Antitoxin_Phd/YefM"/>
</dbReference>
<name>A0AAU9CDL2_9GAMM</name>
<gene>
    <name evidence="3" type="ORF">MIN45_PP25</name>
</gene>
<dbReference type="RefSeq" id="WP_286294210.1">
    <property type="nucleotide sequence ID" value="NZ_AP024719.1"/>
</dbReference>
<keyword evidence="3" id="KW-0614">Plasmid</keyword>
<keyword evidence="4" id="KW-1185">Reference proteome</keyword>
<organism evidence="3 4">
    <name type="scientific">Methylomarinovum tepidoasis</name>
    <dbReference type="NCBI Taxonomy" id="2840183"/>
    <lineage>
        <taxon>Bacteria</taxon>
        <taxon>Pseudomonadati</taxon>
        <taxon>Pseudomonadota</taxon>
        <taxon>Gammaproteobacteria</taxon>
        <taxon>Methylococcales</taxon>
        <taxon>Methylothermaceae</taxon>
        <taxon>Methylomarinovum</taxon>
    </lineage>
</organism>
<protein>
    <recommendedName>
        <fullName evidence="2">Antitoxin</fullName>
    </recommendedName>
</protein>
<dbReference type="Gene3D" id="3.40.1620.10">
    <property type="entry name" value="YefM-like domain"/>
    <property type="match status" value="1"/>
</dbReference>
<evidence type="ECO:0000256" key="2">
    <source>
        <dbReference type="RuleBase" id="RU362080"/>
    </source>
</evidence>
<dbReference type="AlphaFoldDB" id="A0AAU9CDL2"/>
<dbReference type="EMBL" id="AP024719">
    <property type="protein sequence ID" value="BCX90011.1"/>
    <property type="molecule type" value="Genomic_DNA"/>
</dbReference>
<comment type="similarity">
    <text evidence="1 2">Belongs to the phD/YefM antitoxin family.</text>
</comment>
<dbReference type="Pfam" id="PF02604">
    <property type="entry name" value="PhdYeFM_antitox"/>
    <property type="match status" value="1"/>
</dbReference>
<dbReference type="PANTHER" id="PTHR35377:SF4">
    <property type="entry name" value="PREVENT-HOST-DEATH FAMILY PROTEIN"/>
    <property type="match status" value="1"/>
</dbReference>
<dbReference type="KEGG" id="meiy:MIN45_PP25"/>
<sequence>MQQVNIHYAKTHLSRLLEAVERGEEVIIARSGKPVARLCPPRKWHNPRRPGGLKGKIRVEKDFDQTPEEVIDAYYESELFPSGEEK</sequence>
<accession>A0AAU9CDL2</accession>
<geneLocation type="plasmid" evidence="3 4">
    <name>IN45P</name>
</geneLocation>
<evidence type="ECO:0000313" key="4">
    <source>
        <dbReference type="Proteomes" id="UP001321450"/>
    </source>
</evidence>
<comment type="function">
    <text evidence="2">Antitoxin component of a type II toxin-antitoxin (TA) system.</text>
</comment>
<dbReference type="PANTHER" id="PTHR35377">
    <property type="entry name" value="ANTITOXIN VAPB49-RELATED-RELATED"/>
    <property type="match status" value="1"/>
</dbReference>